<dbReference type="NCBIfam" id="TIGR00756">
    <property type="entry name" value="PPR"/>
    <property type="match status" value="3"/>
</dbReference>
<dbReference type="FunFam" id="1.25.40.10:FF:000344">
    <property type="entry name" value="Pentatricopeptide repeat-containing protein"/>
    <property type="match status" value="1"/>
</dbReference>
<gene>
    <name evidence="3" type="ORF">GOP47_0019150</name>
</gene>
<dbReference type="InterPro" id="IPR002885">
    <property type="entry name" value="PPR_rpt"/>
</dbReference>
<evidence type="ECO:0000256" key="2">
    <source>
        <dbReference type="PROSITE-ProRule" id="PRU00708"/>
    </source>
</evidence>
<feature type="repeat" description="PPR" evidence="2">
    <location>
        <begin position="132"/>
        <end position="166"/>
    </location>
</feature>
<dbReference type="PANTHER" id="PTHR24015">
    <property type="entry name" value="OS07G0578800 PROTEIN-RELATED"/>
    <property type="match status" value="1"/>
</dbReference>
<organism evidence="3 4">
    <name type="scientific">Adiantum capillus-veneris</name>
    <name type="common">Maidenhair fern</name>
    <dbReference type="NCBI Taxonomy" id="13818"/>
    <lineage>
        <taxon>Eukaryota</taxon>
        <taxon>Viridiplantae</taxon>
        <taxon>Streptophyta</taxon>
        <taxon>Embryophyta</taxon>
        <taxon>Tracheophyta</taxon>
        <taxon>Polypodiopsida</taxon>
        <taxon>Polypodiidae</taxon>
        <taxon>Polypodiales</taxon>
        <taxon>Pteridineae</taxon>
        <taxon>Pteridaceae</taxon>
        <taxon>Vittarioideae</taxon>
        <taxon>Adiantum</taxon>
    </lineage>
</organism>
<evidence type="ECO:0000313" key="3">
    <source>
        <dbReference type="EMBL" id="KAI5066526.1"/>
    </source>
</evidence>
<dbReference type="InterPro" id="IPR046960">
    <property type="entry name" value="PPR_At4g14850-like_plant"/>
</dbReference>
<dbReference type="AlphaFoldDB" id="A0A9D4UFW8"/>
<evidence type="ECO:0008006" key="5">
    <source>
        <dbReference type="Google" id="ProtNLM"/>
    </source>
</evidence>
<dbReference type="InterPro" id="IPR011990">
    <property type="entry name" value="TPR-like_helical_dom_sf"/>
</dbReference>
<dbReference type="FunFam" id="1.25.40.10:FF:000242">
    <property type="entry name" value="Pentatricopeptide repeat-containing protein"/>
    <property type="match status" value="1"/>
</dbReference>
<dbReference type="PANTHER" id="PTHR24015:SF1063">
    <property type="entry name" value="OS12G0156900 PROTEIN"/>
    <property type="match status" value="1"/>
</dbReference>
<feature type="repeat" description="PPR" evidence="2">
    <location>
        <begin position="438"/>
        <end position="472"/>
    </location>
</feature>
<name>A0A9D4UFW8_ADICA</name>
<dbReference type="Proteomes" id="UP000886520">
    <property type="component" value="Chromosome 18"/>
</dbReference>
<dbReference type="FunFam" id="1.25.40.10:FF:000031">
    <property type="entry name" value="Pentatricopeptide repeat-containing protein mitochondrial"/>
    <property type="match status" value="1"/>
</dbReference>
<dbReference type="Gene3D" id="1.25.40.10">
    <property type="entry name" value="Tetratricopeptide repeat domain"/>
    <property type="match status" value="4"/>
</dbReference>
<reference evidence="3" key="1">
    <citation type="submission" date="2021-01" db="EMBL/GenBank/DDBJ databases">
        <title>Adiantum capillus-veneris genome.</title>
        <authorList>
            <person name="Fang Y."/>
            <person name="Liao Q."/>
        </authorList>
    </citation>
    <scope>NUCLEOTIDE SEQUENCE</scope>
    <source>
        <strain evidence="3">H3</strain>
        <tissue evidence="3">Leaf</tissue>
    </source>
</reference>
<dbReference type="GO" id="GO:0009451">
    <property type="term" value="P:RNA modification"/>
    <property type="evidence" value="ECO:0007669"/>
    <property type="project" value="InterPro"/>
</dbReference>
<accession>A0A9D4UFW8</accession>
<sequence>MLWRETRPRWDNRQAGSVYPAFEGELNRLSLWISGCCNASDRPTGRALYGAAQAQDGELFKPKAQEVEISAIVASLRVCSKSKDICKGTLLHADALRKGLLTKCLNDLISMYAKCGKPSVAKQLLHMHNSMDVFTWTDVIAALTHHGFGQDALFCFEQMQHQGLTLDATTFTCVLKACGSIRASDKGAKIYDEICRRGLLRKDIILGTAVVDMYAKCGALARAQQALDELPTRNVISWTSLITGYAQQNQGVQALNCYEHMLHEGLTPNAMTLVSVLKACGSIGALDTGEQILDEIATQGLLGTDVVLGTAMVDMYAKCGAFPKARKVLADLPVESAASWNALITGYVQQGLGEQALSCFEQMQQEGLKPNDVTFLCILKACGYLGATEKGEHIHDEIARQGLLGNSLVLGNALVHMYGKWGALAKAQQILEELPTTDVVSWNTLIAGYAEHGQGEQALSCLERMQGNGLFPDAVSIVCALKACSIIGLVEKAHRYFLNMSTKYGIRPNSWHYTCMVDVLGRAGFLEEAIKIIKRIPSSGTSNALWSAVLGASRTWGDKSIGKLAFKHAH</sequence>
<dbReference type="Pfam" id="PF13041">
    <property type="entry name" value="PPR_2"/>
    <property type="match status" value="3"/>
</dbReference>
<feature type="repeat" description="PPR" evidence="2">
    <location>
        <begin position="234"/>
        <end position="268"/>
    </location>
</feature>
<dbReference type="Pfam" id="PF01535">
    <property type="entry name" value="PPR"/>
    <property type="match status" value="3"/>
</dbReference>
<dbReference type="PROSITE" id="PS51375">
    <property type="entry name" value="PPR"/>
    <property type="match status" value="5"/>
</dbReference>
<evidence type="ECO:0000313" key="4">
    <source>
        <dbReference type="Proteomes" id="UP000886520"/>
    </source>
</evidence>
<proteinExistence type="predicted"/>
<dbReference type="EMBL" id="JABFUD020000018">
    <property type="protein sequence ID" value="KAI5066526.1"/>
    <property type="molecule type" value="Genomic_DNA"/>
</dbReference>
<feature type="repeat" description="PPR" evidence="2">
    <location>
        <begin position="509"/>
        <end position="543"/>
    </location>
</feature>
<comment type="caution">
    <text evidence="3">The sequence shown here is derived from an EMBL/GenBank/DDBJ whole genome shotgun (WGS) entry which is preliminary data.</text>
</comment>
<feature type="repeat" description="PPR" evidence="2">
    <location>
        <begin position="336"/>
        <end position="370"/>
    </location>
</feature>
<evidence type="ECO:0000256" key="1">
    <source>
        <dbReference type="ARBA" id="ARBA00022737"/>
    </source>
</evidence>
<dbReference type="GO" id="GO:0003723">
    <property type="term" value="F:RNA binding"/>
    <property type="evidence" value="ECO:0007669"/>
    <property type="project" value="InterPro"/>
</dbReference>
<keyword evidence="4" id="KW-1185">Reference proteome</keyword>
<dbReference type="OrthoDB" id="185373at2759"/>
<protein>
    <recommendedName>
        <fullName evidence="5">Pentatricopeptide repeat-containing protein</fullName>
    </recommendedName>
</protein>
<keyword evidence="1" id="KW-0677">Repeat</keyword>